<gene>
    <name evidence="1" type="ORF">Tci_006332</name>
</gene>
<name>A0A6L2JF96_TANCI</name>
<reference evidence="1" key="1">
    <citation type="journal article" date="2019" name="Sci. Rep.">
        <title>Draft genome of Tanacetum cinerariifolium, the natural source of mosquito coil.</title>
        <authorList>
            <person name="Yamashiro T."/>
            <person name="Shiraishi A."/>
            <person name="Satake H."/>
            <person name="Nakayama K."/>
        </authorList>
    </citation>
    <scope>NUCLEOTIDE SEQUENCE</scope>
</reference>
<dbReference type="EMBL" id="BKCJ010000566">
    <property type="protein sequence ID" value="GEU34354.1"/>
    <property type="molecule type" value="Genomic_DNA"/>
</dbReference>
<proteinExistence type="predicted"/>
<sequence>MSSYNHFGCKLCGGPFNGGNCLGCSSVESGNDFIYDPNPYSYNEIPNFFNQPPQHQYETYSCELCGGSPHYGFDCQTQTSLIHEQDPCSNQNFSNDQSPYYSTSLPQQFHCCEYCGGLHDSSNCQSRNHVFYEPNPCNDFDSSGFDQPLEYPIVHSPLHEMSLQELISYMTPSITETANLNSVVYLESNDDIEVTLNKEQFLSDHYIAHATLPAYTPSLPFLATMKPIDTLLMGDEVISNISAREIDEFIKSSVDDLVSILKESEVTSNNNFECDMPTPLPTTDVREENFDINSPLGEYVVDFLMENEDIAGLTTTDVKRLFSHLVKNLSSTKKMSNEPLGDDSKPRSYDVTFSNLIFDFNDDFTLCIYNLLFDEEFEDISSLDPPKSALLNYEPLGNPDSVSRSFETSDLNLEELTAEIGLDNSIPTKINDGYYDSEGDILFLKHLLIEETFSNPTPLVLPKKSTLLVTPPPTSKQSSLKEVRMIGCRRIRGSGFKIRGSGANDWCQMAVTRFDSTRLAQDLSQSLVQQYKVAEGGTCQALVGGLGNIAVGNHWDIRFGFPKLMIGNNELSGTRVKNYLRASLEFLEFRGL</sequence>
<accession>A0A6L2JF96</accession>
<organism evidence="1">
    <name type="scientific">Tanacetum cinerariifolium</name>
    <name type="common">Dalmatian daisy</name>
    <name type="synonym">Chrysanthemum cinerariifolium</name>
    <dbReference type="NCBI Taxonomy" id="118510"/>
    <lineage>
        <taxon>Eukaryota</taxon>
        <taxon>Viridiplantae</taxon>
        <taxon>Streptophyta</taxon>
        <taxon>Embryophyta</taxon>
        <taxon>Tracheophyta</taxon>
        <taxon>Spermatophyta</taxon>
        <taxon>Magnoliopsida</taxon>
        <taxon>eudicotyledons</taxon>
        <taxon>Gunneridae</taxon>
        <taxon>Pentapetalae</taxon>
        <taxon>asterids</taxon>
        <taxon>campanulids</taxon>
        <taxon>Asterales</taxon>
        <taxon>Asteraceae</taxon>
        <taxon>Asteroideae</taxon>
        <taxon>Anthemideae</taxon>
        <taxon>Anthemidinae</taxon>
        <taxon>Tanacetum</taxon>
    </lineage>
</organism>
<comment type="caution">
    <text evidence="1">The sequence shown here is derived from an EMBL/GenBank/DDBJ whole genome shotgun (WGS) entry which is preliminary data.</text>
</comment>
<protein>
    <submittedName>
        <fullName evidence="1">NAC domain-containing protein</fullName>
    </submittedName>
</protein>
<dbReference type="AlphaFoldDB" id="A0A6L2JF96"/>
<evidence type="ECO:0000313" key="1">
    <source>
        <dbReference type="EMBL" id="GEU34354.1"/>
    </source>
</evidence>